<keyword evidence="1" id="KW-0805">Transcription regulation</keyword>
<evidence type="ECO:0000259" key="4">
    <source>
        <dbReference type="Pfam" id="PF13490"/>
    </source>
</evidence>
<keyword evidence="3" id="KW-1133">Transmembrane helix</keyword>
<organism evidence="5 6">
    <name type="scientific">Naasia aerilata</name>
    <dbReference type="NCBI Taxonomy" id="1162966"/>
    <lineage>
        <taxon>Bacteria</taxon>
        <taxon>Bacillati</taxon>
        <taxon>Actinomycetota</taxon>
        <taxon>Actinomycetes</taxon>
        <taxon>Micrococcales</taxon>
        <taxon>Microbacteriaceae</taxon>
        <taxon>Naasia</taxon>
    </lineage>
</organism>
<dbReference type="RefSeq" id="WP_286279027.1">
    <property type="nucleotide sequence ID" value="NZ_AP027731.1"/>
</dbReference>
<evidence type="ECO:0000256" key="1">
    <source>
        <dbReference type="ARBA" id="ARBA00023015"/>
    </source>
</evidence>
<dbReference type="InterPro" id="IPR041916">
    <property type="entry name" value="Anti_sigma_zinc_sf"/>
</dbReference>
<dbReference type="Gene3D" id="1.10.10.1320">
    <property type="entry name" value="Anti-sigma factor, zinc-finger domain"/>
    <property type="match status" value="1"/>
</dbReference>
<name>A0ABN6XLH2_9MICO</name>
<keyword evidence="2" id="KW-0804">Transcription</keyword>
<evidence type="ECO:0000313" key="6">
    <source>
        <dbReference type="Proteomes" id="UP001321498"/>
    </source>
</evidence>
<proteinExistence type="predicted"/>
<accession>A0ABN6XLH2</accession>
<feature type="transmembrane region" description="Helical" evidence="3">
    <location>
        <begin position="91"/>
        <end position="114"/>
    </location>
</feature>
<gene>
    <name evidence="5" type="ORF">GCM10025866_17160</name>
</gene>
<dbReference type="Proteomes" id="UP001321498">
    <property type="component" value="Chromosome"/>
</dbReference>
<keyword evidence="3" id="KW-0472">Membrane</keyword>
<dbReference type="EMBL" id="AP027731">
    <property type="protein sequence ID" value="BDZ45807.1"/>
    <property type="molecule type" value="Genomic_DNA"/>
</dbReference>
<feature type="domain" description="Putative zinc-finger" evidence="4">
    <location>
        <begin position="12"/>
        <end position="35"/>
    </location>
</feature>
<protein>
    <submittedName>
        <fullName evidence="5">Anti-sigma-L factor RslA</fullName>
    </submittedName>
</protein>
<reference evidence="6" key="1">
    <citation type="journal article" date="2019" name="Int. J. Syst. Evol. Microbiol.">
        <title>The Global Catalogue of Microorganisms (GCM) 10K type strain sequencing project: providing services to taxonomists for standard genome sequencing and annotation.</title>
        <authorList>
            <consortium name="The Broad Institute Genomics Platform"/>
            <consortium name="The Broad Institute Genome Sequencing Center for Infectious Disease"/>
            <person name="Wu L."/>
            <person name="Ma J."/>
        </authorList>
    </citation>
    <scope>NUCLEOTIDE SEQUENCE [LARGE SCALE GENOMIC DNA]</scope>
    <source>
        <strain evidence="6">NBRC 108725</strain>
    </source>
</reference>
<evidence type="ECO:0000256" key="2">
    <source>
        <dbReference type="ARBA" id="ARBA00023163"/>
    </source>
</evidence>
<sequence length="231" mass="24328">MSDPYEDWDASYVLGALSPAERREFESHLRTCERCSSSVAELGAMPALLARVPREEAFALLGSTSRGPEPVPDPLPRLVAAVHASRRRRRLWTSAAVLAAAAALVAVLALPGALARSPHALAVPLTAVAETIPLAAEVEVVPESWGTRLDMTCRYRSGTLPDTPPPWSYELAVTDRSGARTVVSSWEAGPGQTVHTTGTVDLDADQIASLEVLASASGTVLLSADVPARSG</sequence>
<keyword evidence="3" id="KW-0812">Transmembrane</keyword>
<keyword evidence="6" id="KW-1185">Reference proteome</keyword>
<dbReference type="InterPro" id="IPR027383">
    <property type="entry name" value="Znf_put"/>
</dbReference>
<dbReference type="Pfam" id="PF13490">
    <property type="entry name" value="zf-HC2"/>
    <property type="match status" value="1"/>
</dbReference>
<evidence type="ECO:0000256" key="3">
    <source>
        <dbReference type="SAM" id="Phobius"/>
    </source>
</evidence>
<evidence type="ECO:0000313" key="5">
    <source>
        <dbReference type="EMBL" id="BDZ45807.1"/>
    </source>
</evidence>